<dbReference type="PANTHER" id="PTHR43637">
    <property type="entry name" value="UPF0273 PROTEIN TM_0370"/>
    <property type="match status" value="1"/>
</dbReference>
<dbReference type="Gene3D" id="3.40.50.300">
    <property type="entry name" value="P-loop containing nucleotide triphosphate hydrolases"/>
    <property type="match status" value="2"/>
</dbReference>
<keyword evidence="1" id="KW-0547">Nucleotide-binding</keyword>
<dbReference type="Pfam" id="PF06745">
    <property type="entry name" value="ATPase"/>
    <property type="match status" value="1"/>
</dbReference>
<sequence>MSNSYVFGVKELDDVLADTPYPGSMVVVAGHPGSGKTTLASTICYANTLKGHKCLYISFQEPREKLYRTMKKLGIDLEEQEKQNMLKYLWFPVVKGIEEIVEVIDRSIHDLKPSVIVVDSVNVLFTYVSDPDRRAWLQNYFYQLPRFIECLSILVAELPFGEEKLSLGGIEFVADIILILKHRISVDRLVRYMEIRKARGAPIRMALFPFQIVEGRGLRIFVPPVLKEITVPKKCYHFLSPVLTNVFEEVCSGEVILTIMSPYIDTLYPLILVFDIAIANNLKLLFMSYKYSVDELQNAILKNMTRFGLSSNVIEEFCRKRIVFDAVNPYTFSLEELLMGKLDLVDSYKPDILTIHGLEMLKPIIDENPYRFFSLLANLILYLKKMGVVTFLMLSDLSKETTRMFAKLSDTIIRLLYIKKSDVIVPYIYLFKRGLDPKIYRVDVENYLKEFSKSISCNSK</sequence>
<dbReference type="InterPro" id="IPR003593">
    <property type="entry name" value="AAA+_ATPase"/>
</dbReference>
<dbReference type="EMBL" id="DTDH01000099">
    <property type="protein sequence ID" value="HGT98458.1"/>
    <property type="molecule type" value="Genomic_DNA"/>
</dbReference>
<organism evidence="5">
    <name type="scientific">Ignisphaera aggregans</name>
    <dbReference type="NCBI Taxonomy" id="334771"/>
    <lineage>
        <taxon>Archaea</taxon>
        <taxon>Thermoproteota</taxon>
        <taxon>Thermoprotei</taxon>
        <taxon>Desulfurococcales</taxon>
        <taxon>Desulfurococcaceae</taxon>
        <taxon>Ignisphaera</taxon>
    </lineage>
</organism>
<evidence type="ECO:0000313" key="4">
    <source>
        <dbReference type="EMBL" id="HFQ79520.1"/>
    </source>
</evidence>
<evidence type="ECO:0000256" key="2">
    <source>
        <dbReference type="ARBA" id="ARBA00022840"/>
    </source>
</evidence>
<dbReference type="EMBL" id="DTAU01000142">
    <property type="protein sequence ID" value="HFQ79520.1"/>
    <property type="molecule type" value="Genomic_DNA"/>
</dbReference>
<reference evidence="5" key="1">
    <citation type="journal article" date="2020" name="mSystems">
        <title>Genome- and Community-Level Interaction Insights into Carbon Utilization and Element Cycling Functions of Hydrothermarchaeota in Hydrothermal Sediment.</title>
        <authorList>
            <person name="Zhou Z."/>
            <person name="Liu Y."/>
            <person name="Xu W."/>
            <person name="Pan J."/>
            <person name="Luo Z.H."/>
            <person name="Li M."/>
        </authorList>
    </citation>
    <scope>NUCLEOTIDE SEQUENCE [LARGE SCALE GENOMIC DNA]</scope>
    <source>
        <strain evidence="4">SpSt-629</strain>
        <strain evidence="5">SpSt-688</strain>
    </source>
</reference>
<name>A0A7J3MY38_9CREN</name>
<dbReference type="InterPro" id="IPR010624">
    <property type="entry name" value="KaiC_dom"/>
</dbReference>
<accession>A0A7J3MY38</accession>
<proteinExistence type="predicted"/>
<evidence type="ECO:0000313" key="5">
    <source>
        <dbReference type="EMBL" id="HGT98458.1"/>
    </source>
</evidence>
<dbReference type="AlphaFoldDB" id="A0A7J3MY38"/>
<dbReference type="PANTHER" id="PTHR43637:SF1">
    <property type="entry name" value="UPF0273 PROTEIN TM_0370"/>
    <property type="match status" value="1"/>
</dbReference>
<evidence type="ECO:0000259" key="3">
    <source>
        <dbReference type="PROSITE" id="PS51146"/>
    </source>
</evidence>
<comment type="caution">
    <text evidence="5">The sequence shown here is derived from an EMBL/GenBank/DDBJ whole genome shotgun (WGS) entry which is preliminary data.</text>
</comment>
<feature type="domain" description="KaiC" evidence="3">
    <location>
        <begin position="3"/>
        <end position="234"/>
    </location>
</feature>
<keyword evidence="2" id="KW-0067">ATP-binding</keyword>
<protein>
    <recommendedName>
        <fullName evidence="3">KaiC domain-containing protein</fullName>
    </recommendedName>
</protein>
<gene>
    <name evidence="4" type="ORF">ENT99_07495</name>
    <name evidence="5" type="ORF">ENU64_03410</name>
</gene>
<dbReference type="InterPro" id="IPR027417">
    <property type="entry name" value="P-loop_NTPase"/>
</dbReference>
<dbReference type="InterPro" id="IPR014774">
    <property type="entry name" value="KaiC-like_dom"/>
</dbReference>
<dbReference type="SUPFAM" id="SSF52540">
    <property type="entry name" value="P-loop containing nucleoside triphosphate hydrolases"/>
    <property type="match status" value="1"/>
</dbReference>
<dbReference type="SMART" id="SM00382">
    <property type="entry name" value="AAA"/>
    <property type="match status" value="1"/>
</dbReference>
<evidence type="ECO:0000256" key="1">
    <source>
        <dbReference type="ARBA" id="ARBA00022741"/>
    </source>
</evidence>
<dbReference type="GO" id="GO:0005524">
    <property type="term" value="F:ATP binding"/>
    <property type="evidence" value="ECO:0007669"/>
    <property type="project" value="UniProtKB-KW"/>
</dbReference>
<dbReference type="PROSITE" id="PS51146">
    <property type="entry name" value="KAIC"/>
    <property type="match status" value="1"/>
</dbReference>